<dbReference type="CDD" id="cd00060">
    <property type="entry name" value="FHA"/>
    <property type="match status" value="1"/>
</dbReference>
<accession>W7XK49</accession>
<dbReference type="InParanoid" id="W7XK49"/>
<organism evidence="2 3">
    <name type="scientific">Tetrahymena thermophila (strain SB210)</name>
    <dbReference type="NCBI Taxonomy" id="312017"/>
    <lineage>
        <taxon>Eukaryota</taxon>
        <taxon>Sar</taxon>
        <taxon>Alveolata</taxon>
        <taxon>Ciliophora</taxon>
        <taxon>Intramacronucleata</taxon>
        <taxon>Oligohymenophorea</taxon>
        <taxon>Hymenostomatida</taxon>
        <taxon>Tetrahymenina</taxon>
        <taxon>Tetrahymenidae</taxon>
        <taxon>Tetrahymena</taxon>
    </lineage>
</organism>
<dbReference type="Pfam" id="PF00498">
    <property type="entry name" value="FHA"/>
    <property type="match status" value="1"/>
</dbReference>
<evidence type="ECO:0000259" key="1">
    <source>
        <dbReference type="PROSITE" id="PS50006"/>
    </source>
</evidence>
<dbReference type="KEGG" id="tet:TTHERM_000045070"/>
<protein>
    <submittedName>
        <fullName evidence="2">FHA domain protein</fullName>
    </submittedName>
</protein>
<proteinExistence type="predicted"/>
<dbReference type="InterPro" id="IPR000253">
    <property type="entry name" value="FHA_dom"/>
</dbReference>
<dbReference type="OrthoDB" id="687730at2759"/>
<dbReference type="Proteomes" id="UP000009168">
    <property type="component" value="Unassembled WGS sequence"/>
</dbReference>
<dbReference type="SUPFAM" id="SSF49879">
    <property type="entry name" value="SMAD/FHA domain"/>
    <property type="match status" value="1"/>
</dbReference>
<dbReference type="GeneID" id="24436971"/>
<gene>
    <name evidence="2" type="ORF">TTHERM_000045070</name>
</gene>
<sequence length="252" mass="29723">MNVTEDQKITVSIIQSQVRITNSDQYTKQITFEKAFLLGNMSEQDMAQRKQENPNLTLIQIQDQQLSRYHLKVEQKDNKLYINDLGSINGTYLCNPDNPEDYELEIEKEFIVEDTTMLVTKRNNNSSDFCLYVLDGYLSGNEFNCKCNNQNSFFFQRGDIRQQMINYNEVNYSLVVCTDVKQKDKYKNQSLDTLEIKWDEKTKKLIVQKNEKLKYWIRISKYPFPGQKIKQYDKAVLRLGNRCLVQINPSND</sequence>
<feature type="domain" description="FHA" evidence="1">
    <location>
        <begin position="36"/>
        <end position="93"/>
    </location>
</feature>
<dbReference type="InterPro" id="IPR008984">
    <property type="entry name" value="SMAD_FHA_dom_sf"/>
</dbReference>
<evidence type="ECO:0000313" key="3">
    <source>
        <dbReference type="Proteomes" id="UP000009168"/>
    </source>
</evidence>
<dbReference type="PROSITE" id="PS50006">
    <property type="entry name" value="FHA_DOMAIN"/>
    <property type="match status" value="1"/>
</dbReference>
<dbReference type="AlphaFoldDB" id="W7XK49"/>
<dbReference type="RefSeq" id="XP_012652821.1">
    <property type="nucleotide sequence ID" value="XM_012797367.1"/>
</dbReference>
<reference evidence="3" key="1">
    <citation type="journal article" date="2006" name="PLoS Biol.">
        <title>Macronuclear genome sequence of the ciliate Tetrahymena thermophila, a model eukaryote.</title>
        <authorList>
            <person name="Eisen J.A."/>
            <person name="Coyne R.S."/>
            <person name="Wu M."/>
            <person name="Wu D."/>
            <person name="Thiagarajan M."/>
            <person name="Wortman J.R."/>
            <person name="Badger J.H."/>
            <person name="Ren Q."/>
            <person name="Amedeo P."/>
            <person name="Jones K.M."/>
            <person name="Tallon L.J."/>
            <person name="Delcher A.L."/>
            <person name="Salzberg S.L."/>
            <person name="Silva J.C."/>
            <person name="Haas B.J."/>
            <person name="Majoros W.H."/>
            <person name="Farzad M."/>
            <person name="Carlton J.M."/>
            <person name="Smith R.K. Jr."/>
            <person name="Garg J."/>
            <person name="Pearlman R.E."/>
            <person name="Karrer K.M."/>
            <person name="Sun L."/>
            <person name="Manning G."/>
            <person name="Elde N.C."/>
            <person name="Turkewitz A.P."/>
            <person name="Asai D.J."/>
            <person name="Wilkes D.E."/>
            <person name="Wang Y."/>
            <person name="Cai H."/>
            <person name="Collins K."/>
            <person name="Stewart B.A."/>
            <person name="Lee S.R."/>
            <person name="Wilamowska K."/>
            <person name="Weinberg Z."/>
            <person name="Ruzzo W.L."/>
            <person name="Wloga D."/>
            <person name="Gaertig J."/>
            <person name="Frankel J."/>
            <person name="Tsao C.-C."/>
            <person name="Gorovsky M.A."/>
            <person name="Keeling P.J."/>
            <person name="Waller R.F."/>
            <person name="Patron N.J."/>
            <person name="Cherry J.M."/>
            <person name="Stover N.A."/>
            <person name="Krieger C.J."/>
            <person name="del Toro C."/>
            <person name="Ryder H.F."/>
            <person name="Williamson S.C."/>
            <person name="Barbeau R.A."/>
            <person name="Hamilton E.P."/>
            <person name="Orias E."/>
        </authorList>
    </citation>
    <scope>NUCLEOTIDE SEQUENCE [LARGE SCALE GENOMIC DNA]</scope>
    <source>
        <strain evidence="3">SB210</strain>
    </source>
</reference>
<keyword evidence="3" id="KW-1185">Reference proteome</keyword>
<dbReference type="Gene3D" id="2.60.200.20">
    <property type="match status" value="1"/>
</dbReference>
<name>W7XK49_TETTS</name>
<dbReference type="EMBL" id="GG662712">
    <property type="protein sequence ID" value="EWS74599.1"/>
    <property type="molecule type" value="Genomic_DNA"/>
</dbReference>
<evidence type="ECO:0000313" key="2">
    <source>
        <dbReference type="EMBL" id="EWS74599.1"/>
    </source>
</evidence>